<evidence type="ECO:0000313" key="2">
    <source>
        <dbReference type="Proteomes" id="UP000595814"/>
    </source>
</evidence>
<dbReference type="Proteomes" id="UP000595814">
    <property type="component" value="Chromosome"/>
</dbReference>
<gene>
    <name evidence="1" type="ORF">JFY71_03180</name>
</gene>
<dbReference type="EMBL" id="CP066744">
    <property type="protein sequence ID" value="QQK08556.1"/>
    <property type="molecule type" value="Genomic_DNA"/>
</dbReference>
<accession>A0AC61MSM9</accession>
<sequence length="281" mass="32405">MEIFSDLFLTFITYSFLGWIIESVYCSIGERKIINRGFLIGPYCPIYGFAAVLIVVFLSKYNNNILLLFSLSVLFSGIIEYITSYVLERIFKLSLWDYSSHKFNLNGRICLKNLILFGILAILVIKVINPVIEIFYSTISEFSVFVIFVISLVAFTIDLILTVMAVLDIRELSNTTLNLDELTIVRNGFIEELEYKGGNFVHSLESKGESIKNNIGDKTEYLRNTIKVQSDNIIKMISKKENFKLNFIHKRFIKAFPNLKPLDKNKSFNLLKNKIKNLNKK</sequence>
<proteinExistence type="predicted"/>
<protein>
    <submittedName>
        <fullName evidence="1">ABC transporter permease</fullName>
    </submittedName>
</protein>
<keyword evidence="2" id="KW-1185">Reference proteome</keyword>
<reference evidence="1 2" key="1">
    <citation type="journal article" date="2022" name="Int. J. Syst. Evol. Microbiol.">
        <title>Miniphocaeibacter halophilus sp. nov., an ammonium-tolerant acetate-producing bacterium isolated from a biogas system.</title>
        <authorList>
            <person name="Schnurer A."/>
            <person name="Singh A."/>
            <person name="Bi S."/>
            <person name="Qiao W."/>
            <person name="Westerholm M."/>
        </authorList>
    </citation>
    <scope>NUCLEOTIDE SEQUENCE [LARGE SCALE GENOMIC DNA]</scope>
    <source>
        <strain evidence="1 2">AMB_01</strain>
    </source>
</reference>
<evidence type="ECO:0000313" key="1">
    <source>
        <dbReference type="EMBL" id="QQK08556.1"/>
    </source>
</evidence>
<organism evidence="1 2">
    <name type="scientific">Miniphocaeibacter halophilus</name>
    <dbReference type="NCBI Taxonomy" id="2931922"/>
    <lineage>
        <taxon>Bacteria</taxon>
        <taxon>Bacillati</taxon>
        <taxon>Bacillota</taxon>
        <taxon>Tissierellia</taxon>
        <taxon>Tissierellales</taxon>
        <taxon>Peptoniphilaceae</taxon>
        <taxon>Miniphocaeibacter</taxon>
    </lineage>
</organism>
<name>A0AC61MSM9_9FIRM</name>